<accession>A0A2M3ZXM3</accession>
<organism evidence="1">
    <name type="scientific">Anopheles braziliensis</name>
    <dbReference type="NCBI Taxonomy" id="58242"/>
    <lineage>
        <taxon>Eukaryota</taxon>
        <taxon>Metazoa</taxon>
        <taxon>Ecdysozoa</taxon>
        <taxon>Arthropoda</taxon>
        <taxon>Hexapoda</taxon>
        <taxon>Insecta</taxon>
        <taxon>Pterygota</taxon>
        <taxon>Neoptera</taxon>
        <taxon>Endopterygota</taxon>
        <taxon>Diptera</taxon>
        <taxon>Nematocera</taxon>
        <taxon>Culicoidea</taxon>
        <taxon>Culicidae</taxon>
        <taxon>Anophelinae</taxon>
        <taxon>Anopheles</taxon>
    </lineage>
</organism>
<reference evidence="1" key="1">
    <citation type="submission" date="2018-01" db="EMBL/GenBank/DDBJ databases">
        <title>An insight into the sialome of Amazonian anophelines.</title>
        <authorList>
            <person name="Ribeiro J.M."/>
            <person name="Scarpassa V."/>
            <person name="Calvo E."/>
        </authorList>
    </citation>
    <scope>NUCLEOTIDE SEQUENCE</scope>
    <source>
        <tissue evidence="1">Salivary glands</tissue>
    </source>
</reference>
<name>A0A2M3ZXM3_9DIPT</name>
<protein>
    <submittedName>
        <fullName evidence="1">Putative secreted peptide</fullName>
    </submittedName>
</protein>
<evidence type="ECO:0000313" key="1">
    <source>
        <dbReference type="EMBL" id="MBW33317.1"/>
    </source>
</evidence>
<proteinExistence type="predicted"/>
<dbReference type="EMBL" id="GGFM01012566">
    <property type="protein sequence ID" value="MBW33317.1"/>
    <property type="molecule type" value="Transcribed_RNA"/>
</dbReference>
<sequence>MPRATNATTTIATVVMVTDCAATIPHTQINSRHAATPAIGATIVIARLAISAIETIASFATSLSEDGTATAHGTARTGKQRFFVVLCHGR</sequence>
<dbReference type="AlphaFoldDB" id="A0A2M3ZXM3"/>